<reference evidence="3" key="1">
    <citation type="submission" date="2022-11" db="UniProtKB">
        <authorList>
            <consortium name="WormBaseParasite"/>
        </authorList>
    </citation>
    <scope>IDENTIFICATION</scope>
</reference>
<feature type="compositionally biased region" description="Basic and acidic residues" evidence="1">
    <location>
        <begin position="252"/>
        <end position="264"/>
    </location>
</feature>
<sequence>MSLRNNMTGAERTTDNPLYDTFIAETPFIATISNLRKRCRTLRAQQRTLEQLLPRDSPNANPAATPNSGPLVGVNDLPNLPDAIKLTYLKQCLTGPPLSLISSLLVTDPSYVTALDLLRENYGNPEDVARALHNSLRQLPVVRRGDNFCTDLRSLVDHIESICVQMTQQNHDCNTVAFQMEMEEHCPEPFQWTFFPLLALTLAMSIVNHSEHGAITPAVRAPSPIRVVSGEPSNPNDVDAVSIISVQSNTTTHHERTNQREDAQGRGGGRSIPTAAAPERLPMIDAAVTL</sequence>
<protein>
    <submittedName>
        <fullName evidence="3">Uncharacterized protein</fullName>
    </submittedName>
</protein>
<keyword evidence="2" id="KW-1185">Reference proteome</keyword>
<evidence type="ECO:0000256" key="1">
    <source>
        <dbReference type="SAM" id="MobiDB-lite"/>
    </source>
</evidence>
<evidence type="ECO:0000313" key="2">
    <source>
        <dbReference type="Proteomes" id="UP000887572"/>
    </source>
</evidence>
<evidence type="ECO:0000313" key="3">
    <source>
        <dbReference type="WBParaSite" id="Gr19_v10_g14934.t1"/>
    </source>
</evidence>
<dbReference type="Proteomes" id="UP000887572">
    <property type="component" value="Unplaced"/>
</dbReference>
<dbReference type="AlphaFoldDB" id="A0A914H968"/>
<dbReference type="InterPro" id="IPR005312">
    <property type="entry name" value="DUF1759"/>
</dbReference>
<dbReference type="Pfam" id="PF03564">
    <property type="entry name" value="DUF1759"/>
    <property type="match status" value="1"/>
</dbReference>
<feature type="compositionally biased region" description="Polar residues" evidence="1">
    <location>
        <begin position="58"/>
        <end position="68"/>
    </location>
</feature>
<feature type="region of interest" description="Disordered" evidence="1">
    <location>
        <begin position="51"/>
        <end position="72"/>
    </location>
</feature>
<proteinExistence type="predicted"/>
<feature type="region of interest" description="Disordered" evidence="1">
    <location>
        <begin position="247"/>
        <end position="278"/>
    </location>
</feature>
<accession>A0A914H968</accession>
<dbReference type="WBParaSite" id="Gr19_v10_g14934.t1">
    <property type="protein sequence ID" value="Gr19_v10_g14934.t1"/>
    <property type="gene ID" value="Gr19_v10_g14934"/>
</dbReference>
<organism evidence="2 3">
    <name type="scientific">Globodera rostochiensis</name>
    <name type="common">Golden nematode worm</name>
    <name type="synonym">Heterodera rostochiensis</name>
    <dbReference type="NCBI Taxonomy" id="31243"/>
    <lineage>
        <taxon>Eukaryota</taxon>
        <taxon>Metazoa</taxon>
        <taxon>Ecdysozoa</taxon>
        <taxon>Nematoda</taxon>
        <taxon>Chromadorea</taxon>
        <taxon>Rhabditida</taxon>
        <taxon>Tylenchina</taxon>
        <taxon>Tylenchomorpha</taxon>
        <taxon>Tylenchoidea</taxon>
        <taxon>Heteroderidae</taxon>
        <taxon>Heteroderinae</taxon>
        <taxon>Globodera</taxon>
    </lineage>
</organism>
<name>A0A914H968_GLORO</name>